<name>A0A066Z006_9ACTN</name>
<feature type="region of interest" description="Disordered" evidence="1">
    <location>
        <begin position="48"/>
        <end position="148"/>
    </location>
</feature>
<sequence length="148" mass="15877">MYAGRCSPCHPAAAGGRGAPRWCSGRVRRARVRARGDRRWGVAAVGHVNAPSRPLARPRRVSRRSRPLRRGGAAPTRPLLHRSSPTGVARHQKQRQPRATGTTARPLSDPHGILPGGCAPRRMPAKRAVRVAARQIGGNHAGSDTVLP</sequence>
<feature type="compositionally biased region" description="Basic residues" evidence="1">
    <location>
        <begin position="56"/>
        <end position="69"/>
    </location>
</feature>
<proteinExistence type="predicted"/>
<evidence type="ECO:0000313" key="3">
    <source>
        <dbReference type="Proteomes" id="UP000027178"/>
    </source>
</evidence>
<organism evidence="2 3">
    <name type="scientific">Kitasatospora cheerisanensis KCTC 2395</name>
    <dbReference type="NCBI Taxonomy" id="1348663"/>
    <lineage>
        <taxon>Bacteria</taxon>
        <taxon>Bacillati</taxon>
        <taxon>Actinomycetota</taxon>
        <taxon>Actinomycetes</taxon>
        <taxon>Kitasatosporales</taxon>
        <taxon>Streptomycetaceae</taxon>
        <taxon>Kitasatospora</taxon>
    </lineage>
</organism>
<evidence type="ECO:0000256" key="1">
    <source>
        <dbReference type="SAM" id="MobiDB-lite"/>
    </source>
</evidence>
<dbReference type="AlphaFoldDB" id="A0A066Z006"/>
<dbReference type="Proteomes" id="UP000027178">
    <property type="component" value="Unassembled WGS sequence"/>
</dbReference>
<dbReference type="PATRIC" id="fig|1348663.4.peg.1390"/>
<evidence type="ECO:0000313" key="2">
    <source>
        <dbReference type="EMBL" id="KDN86817.1"/>
    </source>
</evidence>
<dbReference type="EMBL" id="JNBY01000053">
    <property type="protein sequence ID" value="KDN86817.1"/>
    <property type="molecule type" value="Genomic_DNA"/>
</dbReference>
<comment type="caution">
    <text evidence="2">The sequence shown here is derived from an EMBL/GenBank/DDBJ whole genome shotgun (WGS) entry which is preliminary data.</text>
</comment>
<gene>
    <name evidence="2" type="ORF">KCH_14470</name>
</gene>
<reference evidence="2 3" key="1">
    <citation type="submission" date="2014-05" db="EMBL/GenBank/DDBJ databases">
        <title>Draft Genome Sequence of Kitasatospora cheerisanensis KCTC 2395.</title>
        <authorList>
            <person name="Nam D.H."/>
        </authorList>
    </citation>
    <scope>NUCLEOTIDE SEQUENCE [LARGE SCALE GENOMIC DNA]</scope>
    <source>
        <strain evidence="2 3">KCTC 2395</strain>
    </source>
</reference>
<dbReference type="HOGENOM" id="CLU_1756420_0_0_11"/>
<accession>A0A066Z006</accession>
<feature type="region of interest" description="Disordered" evidence="1">
    <location>
        <begin position="1"/>
        <end position="20"/>
    </location>
</feature>
<protein>
    <submittedName>
        <fullName evidence="2">Uncharacterized protein</fullName>
    </submittedName>
</protein>
<keyword evidence="3" id="KW-1185">Reference proteome</keyword>